<reference evidence="3 4" key="1">
    <citation type="journal article" date="2022" name="Microbiol. Res.">
        <title>Comparative genome analysis, predicted lifestyle and antimicrobial strategies of Lactococcus carnosus and Lactococcus paracarnosus isolated from meat.</title>
        <authorList>
            <person name="Werum V."/>
            <person name="Ehrmann M."/>
            <person name="Vogel R."/>
            <person name="Hilgarth M."/>
        </authorList>
    </citation>
    <scope>NUCLEOTIDE SEQUENCE [LARGE SCALE GENOMIC DNA]</scope>
    <source>
        <strain evidence="3 4">TMW22177</strain>
    </source>
</reference>
<feature type="coiled-coil region" evidence="1">
    <location>
        <begin position="139"/>
        <end position="171"/>
    </location>
</feature>
<dbReference type="Proteomes" id="UP001522450">
    <property type="component" value="Unassembled WGS sequence"/>
</dbReference>
<proteinExistence type="predicted"/>
<evidence type="ECO:0000256" key="1">
    <source>
        <dbReference type="SAM" id="Coils"/>
    </source>
</evidence>
<name>A0ABT0ASJ5_9LACT</name>
<comment type="caution">
    <text evidence="3">The sequence shown here is derived from an EMBL/GenBank/DDBJ whole genome shotgun (WGS) entry which is preliminary data.</text>
</comment>
<feature type="region of interest" description="Disordered" evidence="2">
    <location>
        <begin position="185"/>
        <end position="272"/>
    </location>
</feature>
<feature type="compositionally biased region" description="Low complexity" evidence="2">
    <location>
        <begin position="192"/>
        <end position="207"/>
    </location>
</feature>
<organism evidence="3 4">
    <name type="scientific">Pseudolactococcus carnosus</name>
    <dbReference type="NCBI Taxonomy" id="2749961"/>
    <lineage>
        <taxon>Bacteria</taxon>
        <taxon>Bacillati</taxon>
        <taxon>Bacillota</taxon>
        <taxon>Bacilli</taxon>
        <taxon>Lactobacillales</taxon>
        <taxon>Streptococcaceae</taxon>
        <taxon>Pseudolactococcus</taxon>
    </lineage>
</organism>
<accession>A0ABT0ASJ5</accession>
<evidence type="ECO:0000256" key="2">
    <source>
        <dbReference type="SAM" id="MobiDB-lite"/>
    </source>
</evidence>
<dbReference type="EMBL" id="JAAECS010000004">
    <property type="protein sequence ID" value="MCJ1989679.1"/>
    <property type="molecule type" value="Genomic_DNA"/>
</dbReference>
<gene>
    <name evidence="3" type="ORF">GYN21_05525</name>
</gene>
<keyword evidence="1" id="KW-0175">Coiled coil</keyword>
<keyword evidence="4" id="KW-1185">Reference proteome</keyword>
<sequence>MKRKKMLLSIIFALLIIAGVTFGIVHQQQAKAERIAQEKRETEKKLLKTATAAVDTAYQTRADKDIGYAETAVSKLSSHQNADKSQLIKKLTQLKSYLKQISDVNIALSKATQSKNEEDIKATQALIDMETGDYLKADKTDAQNKLSTLIAQIAKEKAETEAKTKAEAQAKQVASEALQQASNAVQAPSVETYSQAPQQPYQAPTQSNSTLAPQQNYQEAVPNGGSTYTPPKNEYKKPDGTPNSAGIVDSPGGTDPVGGWQWIPNPPGYPTN</sequence>
<evidence type="ECO:0000313" key="4">
    <source>
        <dbReference type="Proteomes" id="UP001522450"/>
    </source>
</evidence>
<evidence type="ECO:0008006" key="5">
    <source>
        <dbReference type="Google" id="ProtNLM"/>
    </source>
</evidence>
<protein>
    <recommendedName>
        <fullName evidence="5">Lipoprotein</fullName>
    </recommendedName>
</protein>
<feature type="compositionally biased region" description="Polar residues" evidence="2">
    <location>
        <begin position="208"/>
        <end position="230"/>
    </location>
</feature>
<evidence type="ECO:0000313" key="3">
    <source>
        <dbReference type="EMBL" id="MCJ1989679.1"/>
    </source>
</evidence>
<dbReference type="RefSeq" id="WP_244034529.1">
    <property type="nucleotide sequence ID" value="NZ_JAAECS010000004.1"/>
</dbReference>